<organism evidence="3 4">
    <name type="scientific">Flavobacterium agri</name>
    <dbReference type="NCBI Taxonomy" id="2743471"/>
    <lineage>
        <taxon>Bacteria</taxon>
        <taxon>Pseudomonadati</taxon>
        <taxon>Bacteroidota</taxon>
        <taxon>Flavobacteriia</taxon>
        <taxon>Flavobacteriales</taxon>
        <taxon>Flavobacteriaceae</taxon>
        <taxon>Flavobacterium</taxon>
    </lineage>
</organism>
<dbReference type="PROSITE" id="PS51352">
    <property type="entry name" value="THIOREDOXIN_2"/>
    <property type="match status" value="1"/>
</dbReference>
<dbReference type="AlphaFoldDB" id="A0A7Y8Y410"/>
<dbReference type="InterPro" id="IPR000866">
    <property type="entry name" value="AhpC/TSA"/>
</dbReference>
<keyword evidence="1" id="KW-0732">Signal</keyword>
<feature type="signal peptide" evidence="1">
    <location>
        <begin position="1"/>
        <end position="27"/>
    </location>
</feature>
<dbReference type="InterPro" id="IPR036249">
    <property type="entry name" value="Thioredoxin-like_sf"/>
</dbReference>
<feature type="chain" id="PRO_5031190576" evidence="1">
    <location>
        <begin position="28"/>
        <end position="180"/>
    </location>
</feature>
<dbReference type="Pfam" id="PF00578">
    <property type="entry name" value="AhpC-TSA"/>
    <property type="match status" value="1"/>
</dbReference>
<evidence type="ECO:0000313" key="3">
    <source>
        <dbReference type="EMBL" id="NYA72188.1"/>
    </source>
</evidence>
<dbReference type="PANTHER" id="PTHR42852:SF17">
    <property type="entry name" value="THIOREDOXIN-LIKE PROTEIN HI_1115"/>
    <property type="match status" value="1"/>
</dbReference>
<dbReference type="SUPFAM" id="SSF52833">
    <property type="entry name" value="Thioredoxin-like"/>
    <property type="match status" value="1"/>
</dbReference>
<name>A0A7Y8Y410_9FLAO</name>
<dbReference type="RefSeq" id="WP_176006997.1">
    <property type="nucleotide sequence ID" value="NZ_JABWMI010000018.1"/>
</dbReference>
<accession>A0A7Y8Y410</accession>
<protein>
    <submittedName>
        <fullName evidence="3">Redoxin domain-containing protein</fullName>
    </submittedName>
</protein>
<dbReference type="EMBL" id="JACBJI010000007">
    <property type="protein sequence ID" value="NYA72188.1"/>
    <property type="molecule type" value="Genomic_DNA"/>
</dbReference>
<evidence type="ECO:0000259" key="2">
    <source>
        <dbReference type="PROSITE" id="PS51352"/>
    </source>
</evidence>
<dbReference type="Proteomes" id="UP000535020">
    <property type="component" value="Unassembled WGS sequence"/>
</dbReference>
<dbReference type="PANTHER" id="PTHR42852">
    <property type="entry name" value="THIOL:DISULFIDE INTERCHANGE PROTEIN DSBE"/>
    <property type="match status" value="1"/>
</dbReference>
<dbReference type="InterPro" id="IPR013766">
    <property type="entry name" value="Thioredoxin_domain"/>
</dbReference>
<dbReference type="CDD" id="cd02966">
    <property type="entry name" value="TlpA_like_family"/>
    <property type="match status" value="1"/>
</dbReference>
<evidence type="ECO:0000313" key="4">
    <source>
        <dbReference type="Proteomes" id="UP000535020"/>
    </source>
</evidence>
<dbReference type="GO" id="GO:0016491">
    <property type="term" value="F:oxidoreductase activity"/>
    <property type="evidence" value="ECO:0007669"/>
    <property type="project" value="InterPro"/>
</dbReference>
<dbReference type="GO" id="GO:0016209">
    <property type="term" value="F:antioxidant activity"/>
    <property type="evidence" value="ECO:0007669"/>
    <property type="project" value="InterPro"/>
</dbReference>
<dbReference type="InterPro" id="IPR050553">
    <property type="entry name" value="Thioredoxin_ResA/DsbE_sf"/>
</dbReference>
<dbReference type="Gene3D" id="3.40.30.10">
    <property type="entry name" value="Glutaredoxin"/>
    <property type="match status" value="1"/>
</dbReference>
<reference evidence="3 4" key="1">
    <citation type="submission" date="2020-07" db="EMBL/GenBank/DDBJ databases">
        <authorList>
            <person name="Sun Q."/>
        </authorList>
    </citation>
    <scope>NUCLEOTIDE SEQUENCE [LARGE SCALE GENOMIC DNA]</scope>
    <source>
        <strain evidence="3 4">MAH-1</strain>
    </source>
</reference>
<feature type="domain" description="Thioredoxin" evidence="2">
    <location>
        <begin position="26"/>
        <end position="180"/>
    </location>
</feature>
<proteinExistence type="predicted"/>
<gene>
    <name evidence="3" type="ORF">HZF10_14760</name>
</gene>
<sequence>MKPIAFSFRTSFSILALCVFSVGFSQADPKPLQVFTQAGISIKSYDYETFKSMLSKPTDTTYVVNFWATWCAPCIAELPNFEKLGQTYKGSKLKVVLVSLDSKKQVGKSLIPFVKKKKLQSKVLLLSDPDMNAWIPKVDEAWSGALPATVIYNTSKKYRKFYEQSFSYEQLESEVKPLIP</sequence>
<keyword evidence="4" id="KW-1185">Reference proteome</keyword>
<evidence type="ECO:0000256" key="1">
    <source>
        <dbReference type="SAM" id="SignalP"/>
    </source>
</evidence>
<comment type="caution">
    <text evidence="3">The sequence shown here is derived from an EMBL/GenBank/DDBJ whole genome shotgun (WGS) entry which is preliminary data.</text>
</comment>